<dbReference type="SUPFAM" id="SSF57630">
    <property type="entry name" value="GLA-domain"/>
    <property type="match status" value="1"/>
</dbReference>
<dbReference type="SMART" id="SM00069">
    <property type="entry name" value="GLA"/>
    <property type="match status" value="1"/>
</dbReference>
<dbReference type="PRINTS" id="PR00002">
    <property type="entry name" value="GLABONE"/>
</dbReference>
<evidence type="ECO:0000256" key="12">
    <source>
        <dbReference type="ARBA" id="ARBA00023188"/>
    </source>
</evidence>
<feature type="signal peptide" evidence="17">
    <location>
        <begin position="1"/>
        <end position="19"/>
    </location>
</feature>
<dbReference type="GO" id="GO:0005576">
    <property type="term" value="C:extracellular region"/>
    <property type="evidence" value="ECO:0007669"/>
    <property type="project" value="UniProtKB-SubCell"/>
</dbReference>
<evidence type="ECO:0000256" key="7">
    <source>
        <dbReference type="ARBA" id="ARBA00022553"/>
    </source>
</evidence>
<dbReference type="GO" id="GO:0005509">
    <property type="term" value="F:calcium ion binding"/>
    <property type="evidence" value="ECO:0007669"/>
    <property type="project" value="UniProtKB-UniRule"/>
</dbReference>
<evidence type="ECO:0000256" key="9">
    <source>
        <dbReference type="ARBA" id="ARBA00022782"/>
    </source>
</evidence>
<dbReference type="RefSeq" id="XP_033790917.1">
    <property type="nucleotide sequence ID" value="XM_033935026.1"/>
</dbReference>
<evidence type="ECO:0000256" key="13">
    <source>
        <dbReference type="ARBA" id="ARBA00025316"/>
    </source>
</evidence>
<dbReference type="GO" id="GO:0051216">
    <property type="term" value="P:cartilage development"/>
    <property type="evidence" value="ECO:0007669"/>
    <property type="project" value="UniProtKB-KW"/>
</dbReference>
<evidence type="ECO:0000256" key="2">
    <source>
        <dbReference type="ARBA" id="ARBA00008850"/>
    </source>
</evidence>
<gene>
    <name evidence="20" type="primary">MGP</name>
</gene>
<dbReference type="PANTHER" id="PTHR10109">
    <property type="entry name" value="MATRIX GLA PROTEIN"/>
    <property type="match status" value="1"/>
</dbReference>
<comment type="subcellular location">
    <subcellularLocation>
        <location evidence="1 17">Secreted</location>
    </subcellularLocation>
</comment>
<evidence type="ECO:0000313" key="19">
    <source>
        <dbReference type="Proteomes" id="UP000515159"/>
    </source>
</evidence>
<dbReference type="InterPro" id="IPR035972">
    <property type="entry name" value="GLA-like_dom_SF"/>
</dbReference>
<evidence type="ECO:0000256" key="15">
    <source>
        <dbReference type="PIRSR" id="PIRSR602384-2"/>
    </source>
</evidence>
<proteinExistence type="inferred from homology"/>
<evidence type="ECO:0000256" key="8">
    <source>
        <dbReference type="ARBA" id="ARBA00022729"/>
    </source>
</evidence>
<dbReference type="OrthoDB" id="8958520at2759"/>
<keyword evidence="11 15" id="KW-1015">Disulfide bond</keyword>
<evidence type="ECO:0000256" key="10">
    <source>
        <dbReference type="ARBA" id="ARBA00022855"/>
    </source>
</evidence>
<organism evidence="19 20">
    <name type="scientific">Geotrypetes seraphini</name>
    <name type="common">Gaboon caecilian</name>
    <name type="synonym">Caecilia seraphini</name>
    <dbReference type="NCBI Taxonomy" id="260995"/>
    <lineage>
        <taxon>Eukaryota</taxon>
        <taxon>Metazoa</taxon>
        <taxon>Chordata</taxon>
        <taxon>Craniata</taxon>
        <taxon>Vertebrata</taxon>
        <taxon>Euteleostomi</taxon>
        <taxon>Amphibia</taxon>
        <taxon>Gymnophiona</taxon>
        <taxon>Geotrypetes</taxon>
    </lineage>
</organism>
<name>A0A6P8PRM1_GEOSA</name>
<dbReference type="InterPro" id="IPR000294">
    <property type="entry name" value="GLA_domain"/>
</dbReference>
<evidence type="ECO:0000256" key="16">
    <source>
        <dbReference type="PIRSR" id="PIRSR602384-3"/>
    </source>
</evidence>
<dbReference type="Pfam" id="PF25890">
    <property type="entry name" value="BGLAP_C"/>
    <property type="match status" value="1"/>
</dbReference>
<reference evidence="20" key="1">
    <citation type="submission" date="2025-08" db="UniProtKB">
        <authorList>
            <consortium name="RefSeq"/>
        </authorList>
    </citation>
    <scope>IDENTIFICATION</scope>
</reference>
<keyword evidence="14" id="KW-0106">Calcium</keyword>
<dbReference type="PROSITE" id="PS50998">
    <property type="entry name" value="GLA_2"/>
    <property type="match status" value="1"/>
</dbReference>
<feature type="binding site" evidence="14">
    <location>
        <position position="71"/>
    </location>
    <ligand>
        <name>Ca(2+)</name>
        <dbReference type="ChEBI" id="CHEBI:29108"/>
        <label>1</label>
    </ligand>
</feature>
<dbReference type="GO" id="GO:0001503">
    <property type="term" value="P:ossification"/>
    <property type="evidence" value="ECO:0007669"/>
    <property type="project" value="UniProtKB-KW"/>
</dbReference>
<comment type="PTM">
    <text evidence="17">Requires vitamin K-dependent gamma-carboxylation for its function.</text>
</comment>
<evidence type="ECO:0000256" key="14">
    <source>
        <dbReference type="PIRSR" id="PIRSR602384-1"/>
    </source>
</evidence>
<comment type="similarity">
    <text evidence="2 17">Belongs to the osteocalcin/matrix Gla protein family.</text>
</comment>
<keyword evidence="14" id="KW-0479">Metal-binding</keyword>
<keyword evidence="10" id="KW-0892">Osteogenesis</keyword>
<evidence type="ECO:0000256" key="11">
    <source>
        <dbReference type="ARBA" id="ARBA00023157"/>
    </source>
</evidence>
<feature type="modified residue" description="4-carboxyglutamate" evidence="16">
    <location>
        <position position="74"/>
    </location>
</feature>
<evidence type="ECO:0000256" key="6">
    <source>
        <dbReference type="ARBA" id="ARBA00022525"/>
    </source>
</evidence>
<dbReference type="InterPro" id="IPR002384">
    <property type="entry name" value="Osteocalcin/MGP"/>
</dbReference>
<dbReference type="InterPro" id="IPR027118">
    <property type="entry name" value="MGP"/>
</dbReference>
<dbReference type="GeneID" id="117355912"/>
<keyword evidence="12" id="KW-0891">Chondrogenesis</keyword>
<dbReference type="Proteomes" id="UP000515159">
    <property type="component" value="Chromosome 2"/>
</dbReference>
<dbReference type="GO" id="GO:0030500">
    <property type="term" value="P:regulation of bone mineralization"/>
    <property type="evidence" value="ECO:0007669"/>
    <property type="project" value="InterPro"/>
</dbReference>
<keyword evidence="9" id="KW-0221">Differentiation</keyword>
<feature type="modified residue" description="4-carboxyglutamate" evidence="16">
    <location>
        <position position="67"/>
    </location>
</feature>
<keyword evidence="19" id="KW-1185">Reference proteome</keyword>
<evidence type="ECO:0000256" key="3">
    <source>
        <dbReference type="ARBA" id="ARBA00017145"/>
    </source>
</evidence>
<evidence type="ECO:0000256" key="17">
    <source>
        <dbReference type="RuleBase" id="RU361261"/>
    </source>
</evidence>
<feature type="binding site" evidence="14">
    <location>
        <position position="74"/>
    </location>
    <ligand>
        <name>Ca(2+)</name>
        <dbReference type="ChEBI" id="CHEBI:29108"/>
        <label>1</label>
    </ligand>
</feature>
<dbReference type="GO" id="GO:0031012">
    <property type="term" value="C:extracellular matrix"/>
    <property type="evidence" value="ECO:0007669"/>
    <property type="project" value="InterPro"/>
</dbReference>
<dbReference type="KEGG" id="gsh:117355912"/>
<evidence type="ECO:0000259" key="18">
    <source>
        <dbReference type="PROSITE" id="PS50998"/>
    </source>
</evidence>
<keyword evidence="6 17" id="KW-0964">Secreted</keyword>
<keyword evidence="4" id="KW-0217">Developmental protein</keyword>
<feature type="disulfide bond" evidence="15">
    <location>
        <begin position="73"/>
        <end position="79"/>
    </location>
</feature>
<evidence type="ECO:0000256" key="5">
    <source>
        <dbReference type="ARBA" id="ARBA00022479"/>
    </source>
</evidence>
<feature type="domain" description="Gla" evidence="18">
    <location>
        <begin position="51"/>
        <end position="97"/>
    </location>
</feature>
<protein>
    <recommendedName>
        <fullName evidence="3 17">Matrix Gla protein</fullName>
        <shortName evidence="17">MGP</shortName>
    </recommendedName>
</protein>
<evidence type="ECO:0000313" key="20">
    <source>
        <dbReference type="RefSeq" id="XP_033790917.1"/>
    </source>
</evidence>
<dbReference type="FunCoup" id="A0A6P8PRM1">
    <property type="interactions" value="65"/>
</dbReference>
<feature type="modified residue" description="4-carboxyglutamate" evidence="16">
    <location>
        <position position="71"/>
    </location>
</feature>
<comment type="function">
    <text evidence="13">Associates with the organic matrix of bone and cartilage. Thought to act as an inhibitor of bone formation.</text>
</comment>
<keyword evidence="7" id="KW-0597">Phosphoprotein</keyword>
<dbReference type="InParanoid" id="A0A6P8PRM1"/>
<dbReference type="AlphaFoldDB" id="A0A6P8PRM1"/>
<accession>A0A6P8PRM1</accession>
<dbReference type="PANTHER" id="PTHR10109:SF0">
    <property type="entry name" value="MATRIX GLA PROTEIN"/>
    <property type="match status" value="1"/>
</dbReference>
<evidence type="ECO:0000256" key="1">
    <source>
        <dbReference type="ARBA" id="ARBA00004613"/>
    </source>
</evidence>
<evidence type="ECO:0000256" key="4">
    <source>
        <dbReference type="ARBA" id="ARBA00022473"/>
    </source>
</evidence>
<dbReference type="GO" id="GO:0030154">
    <property type="term" value="P:cell differentiation"/>
    <property type="evidence" value="ECO:0007669"/>
    <property type="project" value="UniProtKB-KW"/>
</dbReference>
<feature type="binding site" evidence="14">
    <location>
        <position position="67"/>
    </location>
    <ligand>
        <name>Ca(2+)</name>
        <dbReference type="ChEBI" id="CHEBI:29108"/>
        <label>1</label>
    </ligand>
</feature>
<comment type="PTM">
    <text evidence="16">Gamma-carboxyglutamate residues are formed by vitamin K dependent carboxylation. These residues are essential for the binding of calcium.</text>
</comment>
<keyword evidence="5 16" id="KW-0301">Gamma-carboxyglutamic acid</keyword>
<feature type="chain" id="PRO_5028507500" description="Matrix Gla protein" evidence="17">
    <location>
        <begin position="20"/>
        <end position="104"/>
    </location>
</feature>
<dbReference type="PROSITE" id="PS00011">
    <property type="entry name" value="GLA_1"/>
    <property type="match status" value="1"/>
</dbReference>
<sequence>MRALFIFALLAILAVVTFCSDSHESYESFERYKPFVNKRKANNFIGLQQKKARTYERIREQNKSPKERQREICEDHDLCELYAMRHGFQKAYKRYFGQVRGRGK</sequence>
<keyword evidence="8 17" id="KW-0732">Signal</keyword>
<dbReference type="CTD" id="4256"/>
<dbReference type="InterPro" id="IPR058704">
    <property type="entry name" value="BGLAP-like_C"/>
</dbReference>